<dbReference type="GO" id="GO:0005737">
    <property type="term" value="C:cytoplasm"/>
    <property type="evidence" value="ECO:0007669"/>
    <property type="project" value="UniProtKB-SubCell"/>
</dbReference>
<evidence type="ECO:0000256" key="20">
    <source>
        <dbReference type="ARBA" id="ARBA00035723"/>
    </source>
</evidence>
<keyword evidence="17" id="KW-0131">Cell cycle</keyword>
<dbReference type="Pfam" id="PF00069">
    <property type="entry name" value="Pkinase"/>
    <property type="match status" value="1"/>
</dbReference>
<keyword evidence="7" id="KW-0963">Cytoplasm</keyword>
<keyword evidence="12" id="KW-0418">Kinase</keyword>
<evidence type="ECO:0000256" key="15">
    <source>
        <dbReference type="ARBA" id="ARBA00023242"/>
    </source>
</evidence>
<protein>
    <recommendedName>
        <fullName evidence="18">Cyclin-dependent kinase 20</fullName>
        <ecNumber evidence="5">2.7.11.22</ecNumber>
    </recommendedName>
    <alternativeName>
        <fullName evidence="19">Cell cycle-related kinase</fullName>
    </alternativeName>
    <alternativeName>
        <fullName evidence="20">Cell division protein kinase 20</fullName>
    </alternativeName>
</protein>
<feature type="domain" description="Protein kinase" evidence="25">
    <location>
        <begin position="4"/>
        <end position="287"/>
    </location>
</feature>
<evidence type="ECO:0000256" key="10">
    <source>
        <dbReference type="ARBA" id="ARBA00022679"/>
    </source>
</evidence>
<comment type="similarity">
    <text evidence="4">Belongs to the protein kinase superfamily. CMGC Ser/Thr protein kinase family. CDC2/CDKX subfamily.</text>
</comment>
<evidence type="ECO:0000256" key="3">
    <source>
        <dbReference type="ARBA" id="ARBA00004496"/>
    </source>
</evidence>
<dbReference type="CDD" id="cd07832">
    <property type="entry name" value="STKc_CCRK"/>
    <property type="match status" value="1"/>
</dbReference>
<comment type="catalytic activity">
    <reaction evidence="22">
        <text>L-seryl-[protein] + ATP = O-phospho-L-seryl-[protein] + ADP + H(+)</text>
        <dbReference type="Rhea" id="RHEA:17989"/>
        <dbReference type="Rhea" id="RHEA-COMP:9863"/>
        <dbReference type="Rhea" id="RHEA-COMP:11604"/>
        <dbReference type="ChEBI" id="CHEBI:15378"/>
        <dbReference type="ChEBI" id="CHEBI:29999"/>
        <dbReference type="ChEBI" id="CHEBI:30616"/>
        <dbReference type="ChEBI" id="CHEBI:83421"/>
        <dbReference type="ChEBI" id="CHEBI:456216"/>
        <dbReference type="EC" id="2.7.11.22"/>
    </reaction>
</comment>
<evidence type="ECO:0000259" key="25">
    <source>
        <dbReference type="PROSITE" id="PS50011"/>
    </source>
</evidence>
<keyword evidence="8 24" id="KW-0723">Serine/threonine-protein kinase</keyword>
<dbReference type="SUPFAM" id="SSF56112">
    <property type="entry name" value="Protein kinase-like (PK-like)"/>
    <property type="match status" value="1"/>
</dbReference>
<feature type="binding site" evidence="23">
    <location>
        <position position="33"/>
    </location>
    <ligand>
        <name>ATP</name>
        <dbReference type="ChEBI" id="CHEBI:30616"/>
    </ligand>
</feature>
<name>A0AAE1KNS7_PETCI</name>
<evidence type="ECO:0000256" key="2">
    <source>
        <dbReference type="ARBA" id="ARBA00004138"/>
    </source>
</evidence>
<sequence>MDAYTVVGRIGEGAHGVVVRARHNNTGALVALKKVPLRRLDQGMPTTALREIKALKEINSHHVVRLLDVFAEGAGFVLAFELMLGDLGEMIRDARRPLTPPQVKSYLHMLLSGVAFLHQRNIMHRDLKPANLLISEKGQLKIADLGLCRVFSRQGKRLYSHQVATRWYRAPELLYGARQYDEGVDLWAVGCIFGEMINNSPVFPGESDIDQLCVVLRILGTPSEANWPGLSLLPDYKKITFPESKPVPLELVLPDAAPEALDIIKRFLVYFSEKRMSANNALLHQYFFSAPIATPLSEMPLPSQEKQPPPATQEYITDFPLTDITDAIATRLNTLYISA</sequence>
<evidence type="ECO:0000256" key="7">
    <source>
        <dbReference type="ARBA" id="ARBA00022490"/>
    </source>
</evidence>
<evidence type="ECO:0000256" key="6">
    <source>
        <dbReference type="ARBA" id="ARBA00022473"/>
    </source>
</evidence>
<keyword evidence="10" id="KW-0808">Transferase</keyword>
<dbReference type="GO" id="GO:0005634">
    <property type="term" value="C:nucleus"/>
    <property type="evidence" value="ECO:0007669"/>
    <property type="project" value="UniProtKB-SubCell"/>
</dbReference>
<dbReference type="Proteomes" id="UP001286313">
    <property type="component" value="Unassembled WGS sequence"/>
</dbReference>
<dbReference type="PANTHER" id="PTHR24056">
    <property type="entry name" value="CELL DIVISION PROTEIN KINASE"/>
    <property type="match status" value="1"/>
</dbReference>
<evidence type="ECO:0000313" key="26">
    <source>
        <dbReference type="EMBL" id="KAK3878949.1"/>
    </source>
</evidence>
<evidence type="ECO:0000256" key="4">
    <source>
        <dbReference type="ARBA" id="ARBA00006485"/>
    </source>
</evidence>
<dbReference type="FunFam" id="1.10.510.10:FF:000406">
    <property type="entry name" value="cyclin-dependent kinase 20 isoform X1"/>
    <property type="match status" value="1"/>
</dbReference>
<keyword evidence="9" id="KW-0132">Cell division</keyword>
<keyword evidence="15" id="KW-0539">Nucleus</keyword>
<dbReference type="GO" id="GO:0005929">
    <property type="term" value="C:cilium"/>
    <property type="evidence" value="ECO:0007669"/>
    <property type="project" value="UniProtKB-SubCell"/>
</dbReference>
<dbReference type="EMBL" id="JAWQEG010001513">
    <property type="protein sequence ID" value="KAK3878949.1"/>
    <property type="molecule type" value="Genomic_DNA"/>
</dbReference>
<dbReference type="InterPro" id="IPR017441">
    <property type="entry name" value="Protein_kinase_ATP_BS"/>
</dbReference>
<reference evidence="26" key="1">
    <citation type="submission" date="2023-10" db="EMBL/GenBank/DDBJ databases">
        <title>Genome assemblies of two species of porcelain crab, Petrolisthes cinctipes and Petrolisthes manimaculis (Anomura: Porcellanidae).</title>
        <authorList>
            <person name="Angst P."/>
        </authorList>
    </citation>
    <scope>NUCLEOTIDE SEQUENCE</scope>
    <source>
        <strain evidence="26">PB745_01</strain>
        <tissue evidence="26">Gill</tissue>
    </source>
</reference>
<dbReference type="GO" id="GO:0051301">
    <property type="term" value="P:cell division"/>
    <property type="evidence" value="ECO:0007669"/>
    <property type="project" value="UniProtKB-KW"/>
</dbReference>
<dbReference type="GO" id="GO:0005524">
    <property type="term" value="F:ATP binding"/>
    <property type="evidence" value="ECO:0007669"/>
    <property type="project" value="UniProtKB-UniRule"/>
</dbReference>
<dbReference type="SMART" id="SM00220">
    <property type="entry name" value="S_TKc"/>
    <property type="match status" value="1"/>
</dbReference>
<evidence type="ECO:0000256" key="11">
    <source>
        <dbReference type="ARBA" id="ARBA00022741"/>
    </source>
</evidence>
<keyword evidence="6" id="KW-0217">Developmental protein</keyword>
<organism evidence="26 27">
    <name type="scientific">Petrolisthes cinctipes</name>
    <name type="common">Flat porcelain crab</name>
    <dbReference type="NCBI Taxonomy" id="88211"/>
    <lineage>
        <taxon>Eukaryota</taxon>
        <taxon>Metazoa</taxon>
        <taxon>Ecdysozoa</taxon>
        <taxon>Arthropoda</taxon>
        <taxon>Crustacea</taxon>
        <taxon>Multicrustacea</taxon>
        <taxon>Malacostraca</taxon>
        <taxon>Eumalacostraca</taxon>
        <taxon>Eucarida</taxon>
        <taxon>Decapoda</taxon>
        <taxon>Pleocyemata</taxon>
        <taxon>Anomura</taxon>
        <taxon>Galatheoidea</taxon>
        <taxon>Porcellanidae</taxon>
        <taxon>Petrolisthes</taxon>
    </lineage>
</organism>
<dbReference type="Gene3D" id="1.10.510.10">
    <property type="entry name" value="Transferase(Phosphotransferase) domain 1"/>
    <property type="match status" value="1"/>
</dbReference>
<gene>
    <name evidence="26" type="ORF">Pcinc_016487</name>
</gene>
<proteinExistence type="inferred from homology"/>
<dbReference type="PANTHER" id="PTHR24056:SF171">
    <property type="entry name" value="CYCLIN-DEPENDENT KINASE 20"/>
    <property type="match status" value="1"/>
</dbReference>
<dbReference type="InterPro" id="IPR048002">
    <property type="entry name" value="CDK20-like_STKc"/>
</dbReference>
<dbReference type="InterPro" id="IPR050108">
    <property type="entry name" value="CDK"/>
</dbReference>
<accession>A0AAE1KNS7</accession>
<evidence type="ECO:0000256" key="18">
    <source>
        <dbReference type="ARBA" id="ARBA00035711"/>
    </source>
</evidence>
<dbReference type="AlphaFoldDB" id="A0AAE1KNS7"/>
<dbReference type="PROSITE" id="PS50011">
    <property type="entry name" value="PROTEIN_KINASE_DOM"/>
    <property type="match status" value="1"/>
</dbReference>
<evidence type="ECO:0000256" key="13">
    <source>
        <dbReference type="ARBA" id="ARBA00022840"/>
    </source>
</evidence>
<keyword evidence="11 23" id="KW-0547">Nucleotide-binding</keyword>
<evidence type="ECO:0000313" key="27">
    <source>
        <dbReference type="Proteomes" id="UP001286313"/>
    </source>
</evidence>
<keyword evidence="13 23" id="KW-0067">ATP-binding</keyword>
<dbReference type="EC" id="2.7.11.22" evidence="5"/>
<evidence type="ECO:0000256" key="19">
    <source>
        <dbReference type="ARBA" id="ARBA00035720"/>
    </source>
</evidence>
<evidence type="ECO:0000256" key="8">
    <source>
        <dbReference type="ARBA" id="ARBA00022527"/>
    </source>
</evidence>
<evidence type="ECO:0000256" key="1">
    <source>
        <dbReference type="ARBA" id="ARBA00004123"/>
    </source>
</evidence>
<dbReference type="InterPro" id="IPR000719">
    <property type="entry name" value="Prot_kinase_dom"/>
</dbReference>
<dbReference type="GO" id="GO:0004693">
    <property type="term" value="F:cyclin-dependent protein serine/threonine kinase activity"/>
    <property type="evidence" value="ECO:0007669"/>
    <property type="project" value="UniProtKB-EC"/>
</dbReference>
<evidence type="ECO:0000256" key="9">
    <source>
        <dbReference type="ARBA" id="ARBA00022618"/>
    </source>
</evidence>
<evidence type="ECO:0000256" key="21">
    <source>
        <dbReference type="ARBA" id="ARBA00047811"/>
    </source>
</evidence>
<dbReference type="FunFam" id="3.30.200.20:FF:000579">
    <property type="entry name" value="cyclin-dependent kinase 20"/>
    <property type="match status" value="1"/>
</dbReference>
<comment type="catalytic activity">
    <reaction evidence="21">
        <text>L-threonyl-[protein] + ATP = O-phospho-L-threonyl-[protein] + ADP + H(+)</text>
        <dbReference type="Rhea" id="RHEA:46608"/>
        <dbReference type="Rhea" id="RHEA-COMP:11060"/>
        <dbReference type="Rhea" id="RHEA-COMP:11605"/>
        <dbReference type="ChEBI" id="CHEBI:15378"/>
        <dbReference type="ChEBI" id="CHEBI:30013"/>
        <dbReference type="ChEBI" id="CHEBI:30616"/>
        <dbReference type="ChEBI" id="CHEBI:61977"/>
        <dbReference type="ChEBI" id="CHEBI:456216"/>
        <dbReference type="EC" id="2.7.11.22"/>
    </reaction>
</comment>
<evidence type="ECO:0000256" key="14">
    <source>
        <dbReference type="ARBA" id="ARBA00023069"/>
    </source>
</evidence>
<evidence type="ECO:0000256" key="22">
    <source>
        <dbReference type="ARBA" id="ARBA00048367"/>
    </source>
</evidence>
<comment type="subcellular location">
    <subcellularLocation>
        <location evidence="2">Cell projection</location>
        <location evidence="2">Cilium</location>
    </subcellularLocation>
    <subcellularLocation>
        <location evidence="3">Cytoplasm</location>
    </subcellularLocation>
    <subcellularLocation>
        <location evidence="1">Nucleus</location>
    </subcellularLocation>
</comment>
<dbReference type="InterPro" id="IPR008271">
    <property type="entry name" value="Ser/Thr_kinase_AS"/>
</dbReference>
<keyword evidence="16" id="KW-0966">Cell projection</keyword>
<evidence type="ECO:0000256" key="17">
    <source>
        <dbReference type="ARBA" id="ARBA00023306"/>
    </source>
</evidence>
<dbReference type="Gene3D" id="3.30.200.20">
    <property type="entry name" value="Phosphorylase Kinase, domain 1"/>
    <property type="match status" value="1"/>
</dbReference>
<keyword evidence="27" id="KW-1185">Reference proteome</keyword>
<dbReference type="PROSITE" id="PS00107">
    <property type="entry name" value="PROTEIN_KINASE_ATP"/>
    <property type="match status" value="1"/>
</dbReference>
<comment type="caution">
    <text evidence="26">The sequence shown here is derived from an EMBL/GenBank/DDBJ whole genome shotgun (WGS) entry which is preliminary data.</text>
</comment>
<evidence type="ECO:0000256" key="16">
    <source>
        <dbReference type="ARBA" id="ARBA00023273"/>
    </source>
</evidence>
<evidence type="ECO:0000256" key="12">
    <source>
        <dbReference type="ARBA" id="ARBA00022777"/>
    </source>
</evidence>
<keyword evidence="14" id="KW-0969">Cilium</keyword>
<evidence type="ECO:0000256" key="23">
    <source>
        <dbReference type="PROSITE-ProRule" id="PRU10141"/>
    </source>
</evidence>
<dbReference type="InterPro" id="IPR011009">
    <property type="entry name" value="Kinase-like_dom_sf"/>
</dbReference>
<evidence type="ECO:0000256" key="5">
    <source>
        <dbReference type="ARBA" id="ARBA00012425"/>
    </source>
</evidence>
<dbReference type="PROSITE" id="PS00108">
    <property type="entry name" value="PROTEIN_KINASE_ST"/>
    <property type="match status" value="1"/>
</dbReference>
<evidence type="ECO:0000256" key="24">
    <source>
        <dbReference type="RuleBase" id="RU000304"/>
    </source>
</evidence>